<feature type="transmembrane region" description="Helical" evidence="9">
    <location>
        <begin position="78"/>
        <end position="98"/>
    </location>
</feature>
<sequence length="702" mass="74724">MAPRARSRSWQSALAAAAGRQDWMIVALLVATIFLMILPLPTLLVDVLIACNMTFAVLLLMVAVYLRSPLELSVLPSVILIATVFRLALSIGVTRLILMDADAGAIIQTFGEFVIGGSLAIGLVIFLIITVVQFVVVVKGAERVAEVAARFTLDALPGKQMSIDGELRAGDIDLAEATRRRQTLEKESQLYGAMDGAMKFVKGDAIAGLIIVAVNLIGGLAVGMLQHGMSLGQAMHVYSLLTIGDGLVSQIPALFVAITSGTIVTRVTTAESGNLGADIARQIGANPTALLMAAGVVALLGLIPGFPTLIFLAIAGLMAGGVLLRRRRTQREAGTAAQEAVSASEAAAADETVTLHLGPDLAAGLGRAQAERLARDVAEELEQALGVPFPAGRIGPGGALPADGFRIDIDGVPVEAGTAQPGRILLRDDPMHLDLLGLAAETGEGPGGKTQHWIDARHDAALAEAGIGHATTEEIVAEALARALRRYAPHFLGIQETMAFLKGIEATRGDLVREAQRHLSINQVADVFRRLLEEGISLRNHRLVLETLAEWGQKEQDVVLLAEYVRGGLKRQICHTHADDRKIIHALILERSAEDVLRQSIRQTTVGAYLALPEGQAEELVDTIRGHLGRVVAGGRPPVILTALDIRRFLRQTLVRNQVEAVVLSYAEIASDYTVQPVAVVRLTGRRNRQDAQAGLDRAAAE</sequence>
<accession>A0A952KDG2</accession>
<keyword evidence="4" id="KW-1003">Cell membrane</keyword>
<evidence type="ECO:0000256" key="8">
    <source>
        <dbReference type="ARBA" id="ARBA00023136"/>
    </source>
</evidence>
<keyword evidence="8 9" id="KW-0472">Membrane</keyword>
<keyword evidence="6 9" id="KW-0812">Transmembrane</keyword>
<dbReference type="PIRSF" id="PIRSF005419">
    <property type="entry name" value="FlhA"/>
    <property type="match status" value="1"/>
</dbReference>
<feature type="transmembrane region" description="Helical" evidence="9">
    <location>
        <begin position="23"/>
        <end position="40"/>
    </location>
</feature>
<feature type="transmembrane region" description="Helical" evidence="9">
    <location>
        <begin position="110"/>
        <end position="136"/>
    </location>
</feature>
<feature type="transmembrane region" description="Helical" evidence="9">
    <location>
        <begin position="291"/>
        <end position="324"/>
    </location>
</feature>
<evidence type="ECO:0000256" key="7">
    <source>
        <dbReference type="ARBA" id="ARBA00022989"/>
    </source>
</evidence>
<comment type="similarity">
    <text evidence="2">Belongs to the FHIPEP (flagella/HR/invasion proteins export pore) family.</text>
</comment>
<dbReference type="PANTHER" id="PTHR30161:SF2">
    <property type="entry name" value="INVASION PROTEIN INVA"/>
    <property type="match status" value="1"/>
</dbReference>
<dbReference type="GO" id="GO:0005886">
    <property type="term" value="C:plasma membrane"/>
    <property type="evidence" value="ECO:0007669"/>
    <property type="project" value="UniProtKB-SubCell"/>
</dbReference>
<organism evidence="10 11">
    <name type="scientific">Inquilinus limosus</name>
    <dbReference type="NCBI Taxonomy" id="171674"/>
    <lineage>
        <taxon>Bacteria</taxon>
        <taxon>Pseudomonadati</taxon>
        <taxon>Pseudomonadota</taxon>
        <taxon>Alphaproteobacteria</taxon>
        <taxon>Rhodospirillales</taxon>
        <taxon>Rhodospirillaceae</taxon>
        <taxon>Inquilinus</taxon>
    </lineage>
</organism>
<dbReference type="PROSITE" id="PS00994">
    <property type="entry name" value="FHIPEP"/>
    <property type="match status" value="1"/>
</dbReference>
<dbReference type="PRINTS" id="PR00949">
    <property type="entry name" value="TYPE3IMAPROT"/>
</dbReference>
<evidence type="ECO:0000256" key="4">
    <source>
        <dbReference type="ARBA" id="ARBA00022475"/>
    </source>
</evidence>
<name>A0A952KDG2_9PROT</name>
<keyword evidence="3" id="KW-0813">Transport</keyword>
<feature type="transmembrane region" description="Helical" evidence="9">
    <location>
        <begin position="205"/>
        <end position="225"/>
    </location>
</feature>
<dbReference type="InterPro" id="IPR025505">
    <property type="entry name" value="FHIPEP_CS"/>
</dbReference>
<feature type="transmembrane region" description="Helical" evidence="9">
    <location>
        <begin position="47"/>
        <end position="66"/>
    </location>
</feature>
<dbReference type="Pfam" id="PF00771">
    <property type="entry name" value="FHIPEP"/>
    <property type="match status" value="1"/>
</dbReference>
<dbReference type="InterPro" id="IPR006302">
    <property type="entry name" value="T3SS_HrcV"/>
</dbReference>
<dbReference type="Gene3D" id="1.10.8.540">
    <property type="entry name" value="FHIPEP family, domain 3"/>
    <property type="match status" value="1"/>
</dbReference>
<comment type="subcellular location">
    <subcellularLocation>
        <location evidence="1">Cell inner membrane</location>
        <topology evidence="1">Multi-pass membrane protein</topology>
    </subcellularLocation>
</comment>
<evidence type="ECO:0000256" key="1">
    <source>
        <dbReference type="ARBA" id="ARBA00004429"/>
    </source>
</evidence>
<dbReference type="NCBIfam" id="TIGR01399">
    <property type="entry name" value="hrcV"/>
    <property type="match status" value="1"/>
</dbReference>
<dbReference type="Gene3D" id="3.40.30.60">
    <property type="entry name" value="FHIPEP family, domain 1"/>
    <property type="match status" value="1"/>
</dbReference>
<dbReference type="AlphaFoldDB" id="A0A952KDG2"/>
<dbReference type="EMBL" id="JAEKLZ010000162">
    <property type="protein sequence ID" value="MBW8725182.1"/>
    <property type="molecule type" value="Genomic_DNA"/>
</dbReference>
<evidence type="ECO:0000256" key="6">
    <source>
        <dbReference type="ARBA" id="ARBA00022692"/>
    </source>
</evidence>
<dbReference type="InterPro" id="IPR042196">
    <property type="entry name" value="FHIPEP_4"/>
</dbReference>
<dbReference type="Gene3D" id="3.40.50.12790">
    <property type="entry name" value="FHIPEP family, domain 4"/>
    <property type="match status" value="1"/>
</dbReference>
<evidence type="ECO:0000256" key="9">
    <source>
        <dbReference type="SAM" id="Phobius"/>
    </source>
</evidence>
<evidence type="ECO:0000313" key="10">
    <source>
        <dbReference type="EMBL" id="MBW8725182.1"/>
    </source>
</evidence>
<keyword evidence="5" id="KW-0997">Cell inner membrane</keyword>
<dbReference type="PANTHER" id="PTHR30161">
    <property type="entry name" value="FLAGELLAR EXPORT PROTEIN, MEMBRANE FLHA SUBUNIT-RELATED"/>
    <property type="match status" value="1"/>
</dbReference>
<feature type="transmembrane region" description="Helical" evidence="9">
    <location>
        <begin position="237"/>
        <end position="258"/>
    </location>
</feature>
<dbReference type="InterPro" id="IPR001712">
    <property type="entry name" value="T3SS_FHIPEP"/>
</dbReference>
<evidence type="ECO:0000256" key="2">
    <source>
        <dbReference type="ARBA" id="ARBA00008835"/>
    </source>
</evidence>
<evidence type="ECO:0000256" key="3">
    <source>
        <dbReference type="ARBA" id="ARBA00022448"/>
    </source>
</evidence>
<proteinExistence type="inferred from homology"/>
<evidence type="ECO:0000256" key="5">
    <source>
        <dbReference type="ARBA" id="ARBA00022519"/>
    </source>
</evidence>
<dbReference type="InterPro" id="IPR042193">
    <property type="entry name" value="FHIPEP_3"/>
</dbReference>
<evidence type="ECO:0000313" key="11">
    <source>
        <dbReference type="Proteomes" id="UP000700706"/>
    </source>
</evidence>
<comment type="caution">
    <text evidence="10">The sequence shown here is derived from an EMBL/GenBank/DDBJ whole genome shotgun (WGS) entry which is preliminary data.</text>
</comment>
<gene>
    <name evidence="10" type="primary">sctV</name>
    <name evidence="10" type="ORF">JF625_08530</name>
</gene>
<dbReference type="GO" id="GO:0009306">
    <property type="term" value="P:protein secretion"/>
    <property type="evidence" value="ECO:0007669"/>
    <property type="project" value="InterPro"/>
</dbReference>
<dbReference type="InterPro" id="IPR042194">
    <property type="entry name" value="FHIPEP_1"/>
</dbReference>
<dbReference type="Proteomes" id="UP000700706">
    <property type="component" value="Unassembled WGS sequence"/>
</dbReference>
<keyword evidence="7 9" id="KW-1133">Transmembrane helix</keyword>
<reference evidence="10" key="1">
    <citation type="submission" date="2020-06" db="EMBL/GenBank/DDBJ databases">
        <title>Stable isotope informed genome-resolved metagenomics uncovers potential trophic interactions in rhizosphere soil.</title>
        <authorList>
            <person name="Starr E.P."/>
            <person name="Shi S."/>
            <person name="Blazewicz S.J."/>
            <person name="Koch B.J."/>
            <person name="Probst A.J."/>
            <person name="Hungate B.A."/>
            <person name="Pett-Ridge J."/>
            <person name="Firestone M.K."/>
            <person name="Banfield J.F."/>
        </authorList>
    </citation>
    <scope>NUCLEOTIDE SEQUENCE</scope>
    <source>
        <strain evidence="10">YM_69_17</strain>
    </source>
</reference>
<protein>
    <submittedName>
        <fullName evidence="10">Type III secretion system export apparatus subunit SctV</fullName>
    </submittedName>
</protein>